<proteinExistence type="predicted"/>
<dbReference type="PANTHER" id="PTHR43537:SF5">
    <property type="entry name" value="UXU OPERON TRANSCRIPTIONAL REGULATOR"/>
    <property type="match status" value="1"/>
</dbReference>
<dbReference type="GO" id="GO:0003700">
    <property type="term" value="F:DNA-binding transcription factor activity"/>
    <property type="evidence" value="ECO:0007669"/>
    <property type="project" value="InterPro"/>
</dbReference>
<dbReference type="SMART" id="SM00895">
    <property type="entry name" value="FCD"/>
    <property type="match status" value="1"/>
</dbReference>
<evidence type="ECO:0000259" key="4">
    <source>
        <dbReference type="PROSITE" id="PS50949"/>
    </source>
</evidence>
<dbReference type="Pfam" id="PF07729">
    <property type="entry name" value="FCD"/>
    <property type="match status" value="1"/>
</dbReference>
<name>A0A974NTC9_9SPHN</name>
<dbReference type="GO" id="GO:0003677">
    <property type="term" value="F:DNA binding"/>
    <property type="evidence" value="ECO:0007669"/>
    <property type="project" value="UniProtKB-KW"/>
</dbReference>
<dbReference type="PANTHER" id="PTHR43537">
    <property type="entry name" value="TRANSCRIPTIONAL REGULATOR, GNTR FAMILY"/>
    <property type="match status" value="1"/>
</dbReference>
<evidence type="ECO:0000256" key="1">
    <source>
        <dbReference type="ARBA" id="ARBA00023015"/>
    </source>
</evidence>
<reference evidence="6" key="1">
    <citation type="submission" date="2020-09" db="EMBL/GenBank/DDBJ databases">
        <title>Sphingomonas sp., a new species isolated from pork steak.</title>
        <authorList>
            <person name="Heidler von Heilborn D."/>
        </authorList>
    </citation>
    <scope>NUCLEOTIDE SEQUENCE [LARGE SCALE GENOMIC DNA]</scope>
</reference>
<dbReference type="Gene3D" id="1.10.10.10">
    <property type="entry name" value="Winged helix-like DNA-binding domain superfamily/Winged helix DNA-binding domain"/>
    <property type="match status" value="1"/>
</dbReference>
<protein>
    <submittedName>
        <fullName evidence="5">FadR family transcriptional regulator</fullName>
    </submittedName>
</protein>
<evidence type="ECO:0000313" key="5">
    <source>
        <dbReference type="EMBL" id="QQV76560.1"/>
    </source>
</evidence>
<dbReference type="InterPro" id="IPR008920">
    <property type="entry name" value="TF_FadR/GntR_C"/>
</dbReference>
<keyword evidence="6" id="KW-1185">Reference proteome</keyword>
<dbReference type="InterPro" id="IPR011711">
    <property type="entry name" value="GntR_C"/>
</dbReference>
<dbReference type="Proteomes" id="UP000595894">
    <property type="component" value="Chromosome"/>
</dbReference>
<keyword evidence="2" id="KW-0238">DNA-binding</keyword>
<feature type="domain" description="HTH gntR-type" evidence="4">
    <location>
        <begin position="16"/>
        <end position="84"/>
    </location>
</feature>
<dbReference type="Gene3D" id="1.20.120.530">
    <property type="entry name" value="GntR ligand-binding domain-like"/>
    <property type="match status" value="1"/>
</dbReference>
<evidence type="ECO:0000256" key="3">
    <source>
        <dbReference type="ARBA" id="ARBA00023163"/>
    </source>
</evidence>
<dbReference type="InterPro" id="IPR000524">
    <property type="entry name" value="Tscrpt_reg_HTH_GntR"/>
</dbReference>
<evidence type="ECO:0000256" key="2">
    <source>
        <dbReference type="ARBA" id="ARBA00023125"/>
    </source>
</evidence>
<dbReference type="SUPFAM" id="SSF48008">
    <property type="entry name" value="GntR ligand-binding domain-like"/>
    <property type="match status" value="1"/>
</dbReference>
<dbReference type="SMART" id="SM00345">
    <property type="entry name" value="HTH_GNTR"/>
    <property type="match status" value="1"/>
</dbReference>
<dbReference type="EMBL" id="CP061035">
    <property type="protein sequence ID" value="QQV76560.1"/>
    <property type="molecule type" value="Genomic_DNA"/>
</dbReference>
<evidence type="ECO:0000313" key="6">
    <source>
        <dbReference type="Proteomes" id="UP000595894"/>
    </source>
</evidence>
<dbReference type="Pfam" id="PF00392">
    <property type="entry name" value="GntR"/>
    <property type="match status" value="1"/>
</dbReference>
<keyword evidence="1" id="KW-0805">Transcription regulation</keyword>
<dbReference type="SUPFAM" id="SSF46785">
    <property type="entry name" value="Winged helix' DNA-binding domain"/>
    <property type="match status" value="1"/>
</dbReference>
<dbReference type="PROSITE" id="PS50949">
    <property type="entry name" value="HTH_GNTR"/>
    <property type="match status" value="1"/>
</dbReference>
<keyword evidence="3" id="KW-0804">Transcription</keyword>
<dbReference type="InterPro" id="IPR036388">
    <property type="entry name" value="WH-like_DNA-bd_sf"/>
</dbReference>
<gene>
    <name evidence="5" type="ORF">H5J25_14040</name>
</gene>
<organism evidence="5 6">
    <name type="scientific">Sphingomonas aliaeris</name>
    <dbReference type="NCBI Taxonomy" id="2759526"/>
    <lineage>
        <taxon>Bacteria</taxon>
        <taxon>Pseudomonadati</taxon>
        <taxon>Pseudomonadota</taxon>
        <taxon>Alphaproteobacteria</taxon>
        <taxon>Sphingomonadales</taxon>
        <taxon>Sphingomonadaceae</taxon>
        <taxon>Sphingomonas</taxon>
    </lineage>
</organism>
<dbReference type="InterPro" id="IPR036390">
    <property type="entry name" value="WH_DNA-bd_sf"/>
</dbReference>
<accession>A0A974NTC9</accession>
<sequence>MQSWGKDVSETMSAGGSLVRRAMDAVHAHIVDHKLRVGDALPGEAHFATELGVSRAVMREAFGAMAALKLIDVANGRRARVGAIDGSVMAASMSHAISTDQVSVSDIWDVRRTLEVRTAALAALNRTEKEAARIAELAELMAVETDDMPAITRHDIEFHAAIARAGRNALFVQIVASFAPLMQIAVPAAWATRTRDEDRSETIARHRAIAVAIVEGDEDAARRAMEAHFDAAIGVNLRELSRGRPEVRAA</sequence>
<dbReference type="KEGG" id="sari:H5J25_14040"/>
<dbReference type="AlphaFoldDB" id="A0A974NTC9"/>